<dbReference type="EMBL" id="DXDD01000014">
    <property type="protein sequence ID" value="HIY59306.1"/>
    <property type="molecule type" value="Genomic_DNA"/>
</dbReference>
<dbReference type="InterPro" id="IPR012341">
    <property type="entry name" value="6hp_glycosidase-like_sf"/>
</dbReference>
<accession>A0A9D2C6E9</accession>
<reference evidence="2" key="1">
    <citation type="journal article" date="2021" name="PeerJ">
        <title>Extensive microbial diversity within the chicken gut microbiome revealed by metagenomics and culture.</title>
        <authorList>
            <person name="Gilroy R."/>
            <person name="Ravi A."/>
            <person name="Getino M."/>
            <person name="Pursley I."/>
            <person name="Horton D.L."/>
            <person name="Alikhan N.F."/>
            <person name="Baker D."/>
            <person name="Gharbi K."/>
            <person name="Hall N."/>
            <person name="Watson M."/>
            <person name="Adriaenssens E.M."/>
            <person name="Foster-Nyarko E."/>
            <person name="Jarju S."/>
            <person name="Secka A."/>
            <person name="Antonio M."/>
            <person name="Oren A."/>
            <person name="Chaudhuri R.R."/>
            <person name="La Ragione R."/>
            <person name="Hildebrand F."/>
            <person name="Pallen M.J."/>
        </authorList>
    </citation>
    <scope>NUCLEOTIDE SEQUENCE</scope>
    <source>
        <strain evidence="2">ChiSxjej3B15-24422</strain>
    </source>
</reference>
<evidence type="ECO:0000313" key="3">
    <source>
        <dbReference type="Proteomes" id="UP000824007"/>
    </source>
</evidence>
<protein>
    <submittedName>
        <fullName evidence="2">Glycoside hydrolase family 88 protein</fullName>
    </submittedName>
</protein>
<sequence>MENNMDALQELLQRTETIQKINALQEQASREIFSWPVLSAKDRLKRGIRKYLLRQAVPPADRYSWPNGLLAGGLSQVQKVMRDNASAETLKKYFDRWLKKELPLYYVDNTVNGMALLDLYETGGEEKYLEAASRIAAFLKEHKKDAQENLPYRRKDADLIYADTVGMVSPFLCRYGVLRNDPSMIRLGVMQIIHFLDHGMDEKTGLPYHGFNSVTGIKYGCVGWGRAVGWLMCGIAESLMYLPEQTPQFPFMQGRLQRLARAAMDYQRQDGSFAWLLPAAEGPADTSATAMIACALLFGIRRGCLEEDFAEQVKAAAEFLLSCMKNGKVEQCSAECAAFAEYPQRYGSYPWGDGPALKLFAALEEVE</sequence>
<dbReference type="InterPro" id="IPR010905">
    <property type="entry name" value="Glyco_hydro_88"/>
</dbReference>
<dbReference type="SUPFAM" id="SSF48208">
    <property type="entry name" value="Six-hairpin glycosidases"/>
    <property type="match status" value="1"/>
</dbReference>
<keyword evidence="1 2" id="KW-0378">Hydrolase</keyword>
<dbReference type="InterPro" id="IPR008928">
    <property type="entry name" value="6-hairpin_glycosidase_sf"/>
</dbReference>
<gene>
    <name evidence="2" type="ORF">H9831_01280</name>
</gene>
<proteinExistence type="predicted"/>
<name>A0A9D2C6E9_9FIRM</name>
<dbReference type="Pfam" id="PF07470">
    <property type="entry name" value="Glyco_hydro_88"/>
    <property type="match status" value="1"/>
</dbReference>
<dbReference type="GO" id="GO:0005975">
    <property type="term" value="P:carbohydrate metabolic process"/>
    <property type="evidence" value="ECO:0007669"/>
    <property type="project" value="InterPro"/>
</dbReference>
<dbReference type="Gene3D" id="1.50.10.10">
    <property type="match status" value="1"/>
</dbReference>
<dbReference type="Proteomes" id="UP000824007">
    <property type="component" value="Unassembled WGS sequence"/>
</dbReference>
<dbReference type="PANTHER" id="PTHR33886">
    <property type="entry name" value="UNSATURATED RHAMNOGALACTURONAN HYDROLASE (EUROFUNG)"/>
    <property type="match status" value="1"/>
</dbReference>
<organism evidence="2 3">
    <name type="scientific">Candidatus Eisenbergiella pullistercoris</name>
    <dbReference type="NCBI Taxonomy" id="2838555"/>
    <lineage>
        <taxon>Bacteria</taxon>
        <taxon>Bacillati</taxon>
        <taxon>Bacillota</taxon>
        <taxon>Clostridia</taxon>
        <taxon>Lachnospirales</taxon>
        <taxon>Lachnospiraceae</taxon>
        <taxon>Eisenbergiella</taxon>
    </lineage>
</organism>
<dbReference type="InterPro" id="IPR052043">
    <property type="entry name" value="PolySaccharide_Degr_Enz"/>
</dbReference>
<evidence type="ECO:0000256" key="1">
    <source>
        <dbReference type="ARBA" id="ARBA00022801"/>
    </source>
</evidence>
<dbReference type="PANTHER" id="PTHR33886:SF8">
    <property type="entry name" value="UNSATURATED RHAMNOGALACTURONAN HYDROLASE (EUROFUNG)"/>
    <property type="match status" value="1"/>
</dbReference>
<dbReference type="AlphaFoldDB" id="A0A9D2C6E9"/>
<reference evidence="2" key="2">
    <citation type="submission" date="2021-04" db="EMBL/GenBank/DDBJ databases">
        <authorList>
            <person name="Gilroy R."/>
        </authorList>
    </citation>
    <scope>NUCLEOTIDE SEQUENCE</scope>
    <source>
        <strain evidence="2">ChiSxjej3B15-24422</strain>
    </source>
</reference>
<dbReference type="GO" id="GO:0016787">
    <property type="term" value="F:hydrolase activity"/>
    <property type="evidence" value="ECO:0007669"/>
    <property type="project" value="UniProtKB-KW"/>
</dbReference>
<comment type="caution">
    <text evidence="2">The sequence shown here is derived from an EMBL/GenBank/DDBJ whole genome shotgun (WGS) entry which is preliminary data.</text>
</comment>
<evidence type="ECO:0000313" key="2">
    <source>
        <dbReference type="EMBL" id="HIY59306.1"/>
    </source>
</evidence>